<feature type="compositionally biased region" description="Polar residues" evidence="4">
    <location>
        <begin position="1039"/>
        <end position="1057"/>
    </location>
</feature>
<feature type="compositionally biased region" description="Polar residues" evidence="4">
    <location>
        <begin position="586"/>
        <end position="607"/>
    </location>
</feature>
<protein>
    <submittedName>
        <fullName evidence="6">Related to acetyl-hydrolase</fullName>
    </submittedName>
</protein>
<evidence type="ECO:0000256" key="4">
    <source>
        <dbReference type="SAM" id="MobiDB-lite"/>
    </source>
</evidence>
<gene>
    <name evidence="6" type="ORF">PIIN_04470</name>
</gene>
<proteinExistence type="inferred from homology"/>
<dbReference type="OrthoDB" id="1662883at2759"/>
<feature type="active site" evidence="3">
    <location>
        <position position="271"/>
    </location>
</feature>
<dbReference type="InterPro" id="IPR029058">
    <property type="entry name" value="AB_hydrolase_fold"/>
</dbReference>
<feature type="compositionally biased region" description="Polar residues" evidence="4">
    <location>
        <begin position="960"/>
        <end position="981"/>
    </location>
</feature>
<feature type="domain" description="Alpha/beta hydrolase fold-3" evidence="5">
    <location>
        <begin position="190"/>
        <end position="324"/>
    </location>
</feature>
<dbReference type="PROSITE" id="PS01174">
    <property type="entry name" value="LIPASE_GDXG_SER"/>
    <property type="match status" value="1"/>
</dbReference>
<keyword evidence="7" id="KW-1185">Reference proteome</keyword>
<dbReference type="STRING" id="1109443.G4TGU0"/>
<comment type="caution">
    <text evidence="6">The sequence shown here is derived from an EMBL/GenBank/DDBJ whole genome shotgun (WGS) entry which is preliminary data.</text>
</comment>
<dbReference type="InterPro" id="IPR033140">
    <property type="entry name" value="Lipase_GDXG_put_SER_AS"/>
</dbReference>
<feature type="compositionally biased region" description="Basic and acidic residues" evidence="4">
    <location>
        <begin position="167"/>
        <end position="176"/>
    </location>
</feature>
<dbReference type="GO" id="GO:0016787">
    <property type="term" value="F:hydrolase activity"/>
    <property type="evidence" value="ECO:0007669"/>
    <property type="project" value="UniProtKB-KW"/>
</dbReference>
<evidence type="ECO:0000313" key="6">
    <source>
        <dbReference type="EMBL" id="CCA70533.1"/>
    </source>
</evidence>
<feature type="compositionally biased region" description="Polar residues" evidence="4">
    <location>
        <begin position="616"/>
        <end position="628"/>
    </location>
</feature>
<dbReference type="SUPFAM" id="SSF53474">
    <property type="entry name" value="alpha/beta-Hydrolases"/>
    <property type="match status" value="1"/>
</dbReference>
<feature type="region of interest" description="Disordered" evidence="4">
    <location>
        <begin position="154"/>
        <end position="176"/>
    </location>
</feature>
<keyword evidence="2 6" id="KW-0378">Hydrolase</keyword>
<dbReference type="OMA" id="TTPGKFC"/>
<dbReference type="InterPro" id="IPR050300">
    <property type="entry name" value="GDXG_lipolytic_enzyme"/>
</dbReference>
<comment type="similarity">
    <text evidence="1">Belongs to the 'GDXG' lipolytic enzyme family.</text>
</comment>
<feature type="region of interest" description="Disordered" evidence="4">
    <location>
        <begin position="960"/>
        <end position="1008"/>
    </location>
</feature>
<dbReference type="eggNOG" id="KOG1515">
    <property type="taxonomic scope" value="Eukaryota"/>
</dbReference>
<evidence type="ECO:0000256" key="2">
    <source>
        <dbReference type="ARBA" id="ARBA00022801"/>
    </source>
</evidence>
<sequence length="1114" mass="120836">MPASLTTEMSLRGPQVLLGALTKHYFGSQDSGSAANDELLYASAFRLFKSFLEASSKHTVEELQEFSNIRTPSPYWVHSPRVLVPLVCCELASKHIITALGGEESAKKILGGIKWWQVRGIKGVDCQWIALAKDWQEAKRRRKEQESIQKFDALTRKGKGPATANEPAEKPTEEHAEAEYTAEMDDMRCMLYFHGGGYYFGSIDQQRFVLQRYARKMNGRVFAVNYRKAPQYPFPCAIQDCLAAYIFLIQPPEGAKHKPIPPSSIVIAGDSAGGGLALAVLQAIRDSGLPAPAGGILISPWCDLTHSFPSIHQNTATDILPPTGLSMHKPSLLWPPPNEEVTKTVRNNLAEKIRRLTRLGHSRSPSHDSVVINSRGDVTLGSPAKSNYGSVGLNASMTHLKAPSGNHSAASEYGMRPSTSAPAISNLHHVEPSDTFTICIGGTYYQVKSQIQLYTTNNLLTNPLVSPVNGYLGGLPPLFIMASDKEVLRDEIIYVAHKAAHPDRFPTRPGIRVGYPLLDGIKERHPAPTQVHLQVYDDTCHVLPLFTFTTPAKFAFRSVANFCKHVMPDKGLFSTLQPDLSLASFGDSNASNSPLRRNTSTSVSRTPSFRLGSLLGRNNSFKSNQMLSPTADVAGPRFQRDSADGGPGTAGDPEVYKTKPLSKGMIRERVSTTGIIREMEPEEDLPALAMTLDSIGMVNELSVKRYLDAQTVWEKRFKETLKSVGKHRKRHIDAAEQEDNTRFSKLKATVLSKEKDDDERNKVLNSTNWSWAWVVAGDENPPPSSIVARRDTAEARRLSKFADEAVEAKESRMSGNNFWQMIVNTLTKGPEHTIQASSPTMTKSPTTWTSPVEPPEPSSPPRSIFRAAGLRSTSSLATSISNDVVRIRRPSFGSLRIGKGRYVDANGETMQHRQSIVSELPPALPSVGGLGRDDTFTKLALEGIAEVRVSEELTRPVLNVDTSKVNGTTSRQNTTPASLSNGKGPGGLSPIPGSALTPKRSASGLVTPVKRKAIPAQLLEEAGIDPSQSPYASKESLGKHSNSSQPKLSQKESVSALSNNSSGVSNTNGIRAPEITPLTPVVPTTTPGPGEEAAKAGIAAEKVSEAAPVAAAVN</sequence>
<dbReference type="InParanoid" id="G4TGU0"/>
<evidence type="ECO:0000256" key="1">
    <source>
        <dbReference type="ARBA" id="ARBA00010515"/>
    </source>
</evidence>
<feature type="region of interest" description="Disordered" evidence="4">
    <location>
        <begin position="586"/>
        <end position="657"/>
    </location>
</feature>
<feature type="region of interest" description="Disordered" evidence="4">
    <location>
        <begin position="833"/>
        <end position="862"/>
    </location>
</feature>
<feature type="compositionally biased region" description="Low complexity" evidence="4">
    <location>
        <begin position="1058"/>
        <end position="1069"/>
    </location>
</feature>
<dbReference type="EMBL" id="CAFZ01000086">
    <property type="protein sequence ID" value="CCA70533.1"/>
    <property type="molecule type" value="Genomic_DNA"/>
</dbReference>
<feature type="compositionally biased region" description="Polar residues" evidence="4">
    <location>
        <begin position="834"/>
        <end position="843"/>
    </location>
</feature>
<dbReference type="HOGENOM" id="CLU_004893_1_0_1"/>
<evidence type="ECO:0000259" key="5">
    <source>
        <dbReference type="Pfam" id="PF07859"/>
    </source>
</evidence>
<dbReference type="Proteomes" id="UP000007148">
    <property type="component" value="Unassembled WGS sequence"/>
</dbReference>
<dbReference type="Gene3D" id="3.40.50.1820">
    <property type="entry name" value="alpha/beta hydrolase"/>
    <property type="match status" value="2"/>
</dbReference>
<reference evidence="6 7" key="1">
    <citation type="journal article" date="2011" name="PLoS Pathog.">
        <title>Endophytic Life Strategies Decoded by Genome and Transcriptome Analyses of the Mutualistic Root Symbiont Piriformospora indica.</title>
        <authorList>
            <person name="Zuccaro A."/>
            <person name="Lahrmann U."/>
            <person name="Guldener U."/>
            <person name="Langen G."/>
            <person name="Pfiffi S."/>
            <person name="Biedenkopf D."/>
            <person name="Wong P."/>
            <person name="Samans B."/>
            <person name="Grimm C."/>
            <person name="Basiewicz M."/>
            <person name="Murat C."/>
            <person name="Martin F."/>
            <person name="Kogel K.H."/>
        </authorList>
    </citation>
    <scope>NUCLEOTIDE SEQUENCE [LARGE SCALE GENOMIC DNA]</scope>
    <source>
        <strain evidence="6 7">DSM 11827</strain>
    </source>
</reference>
<dbReference type="AlphaFoldDB" id="G4TGU0"/>
<dbReference type="PANTHER" id="PTHR48081:SF5">
    <property type="entry name" value="ALPHA_BETA HYDROLASE FOLD-3 DOMAIN-CONTAINING PROTEIN"/>
    <property type="match status" value="1"/>
</dbReference>
<evidence type="ECO:0000313" key="7">
    <source>
        <dbReference type="Proteomes" id="UP000007148"/>
    </source>
</evidence>
<dbReference type="Pfam" id="PF07859">
    <property type="entry name" value="Abhydrolase_3"/>
    <property type="match status" value="1"/>
</dbReference>
<name>G4TGU0_SERID</name>
<dbReference type="InterPro" id="IPR013094">
    <property type="entry name" value="AB_hydrolase_3"/>
</dbReference>
<evidence type="ECO:0000256" key="3">
    <source>
        <dbReference type="PROSITE-ProRule" id="PRU10038"/>
    </source>
</evidence>
<accession>G4TGU0</accession>
<organism evidence="6 7">
    <name type="scientific">Serendipita indica (strain DSM 11827)</name>
    <name type="common">Root endophyte fungus</name>
    <name type="synonym">Piriformospora indica</name>
    <dbReference type="NCBI Taxonomy" id="1109443"/>
    <lineage>
        <taxon>Eukaryota</taxon>
        <taxon>Fungi</taxon>
        <taxon>Dikarya</taxon>
        <taxon>Basidiomycota</taxon>
        <taxon>Agaricomycotina</taxon>
        <taxon>Agaricomycetes</taxon>
        <taxon>Sebacinales</taxon>
        <taxon>Serendipitaceae</taxon>
        <taxon>Serendipita</taxon>
    </lineage>
</organism>
<feature type="region of interest" description="Disordered" evidence="4">
    <location>
        <begin position="1020"/>
        <end position="1114"/>
    </location>
</feature>
<dbReference type="PANTHER" id="PTHR48081">
    <property type="entry name" value="AB HYDROLASE SUPERFAMILY PROTEIN C4A8.06C"/>
    <property type="match status" value="1"/>
</dbReference>
<feature type="compositionally biased region" description="Low complexity" evidence="4">
    <location>
        <begin position="1076"/>
        <end position="1101"/>
    </location>
</feature>